<dbReference type="Pfam" id="PF20628">
    <property type="entry name" value="Dyp_perox_C"/>
    <property type="match status" value="1"/>
</dbReference>
<feature type="domain" description="DyP dimeric alpha+beta barrel" evidence="10">
    <location>
        <begin position="8"/>
        <end position="176"/>
    </location>
</feature>
<accession>A0A8H3J0B8</accession>
<comment type="similarity">
    <text evidence="8">Belongs to the DyP-type peroxidase family.</text>
</comment>
<sequence length="492" mass="54631">MAQVSLDNVQGDLFSRGFPKYSESYYFFSIVSDKEKDFCKALKTLVSEKDKHISSLAKVIADWSKIDDVAKKNRENPSHKQFIPTSNALIAFTKRGLDKIQAGLPDHSLGLNNLKLSDPAFDMGMATDGPKNLNDPLVSEWDPLFKHRIHGLLKVAGSSQSMVEKKLDDIKGILGHPTIIQDITGQSPPTSVNSRVDGQVRPYKKQMNGREHFGFRDGISQPLLRGINPDFALERDEYMETDQKIITVSKNPPGTQDGIKADPKRRPDWMIDGSFLAFRKLEQNVQGWIDLVNKFESAGCGSADQCSAKLMGRWKSGAPITLYPENDPDNDGESVKGLKYKPTNDFKYKGVNKFVCPLGAHIRKVNPRTAADSVKMARMIRNGIPYGSEFSDHPDDKRGLLFACYQSSLENSFRFVQQSWCNSATFPTSRTGYDALIGQAADDGWLHTTLHDANDEDIDPGLGKFAKTVTMKGGDYFFVPSISALSDTLGSD</sequence>
<keyword evidence="6" id="KW-0560">Oxidoreductase</keyword>
<dbReference type="OrthoDB" id="3207336at2759"/>
<keyword evidence="12" id="KW-1185">Reference proteome</keyword>
<dbReference type="InterPro" id="IPR006314">
    <property type="entry name" value="Dyp_peroxidase"/>
</dbReference>
<dbReference type="PANTHER" id="PTHR30521:SF4">
    <property type="entry name" value="DEFERROCHELATASE"/>
    <property type="match status" value="1"/>
</dbReference>
<keyword evidence="3" id="KW-0349">Heme</keyword>
<feature type="domain" description="Dyp-type peroxidase C-terminal" evidence="9">
    <location>
        <begin position="261"/>
        <end position="420"/>
    </location>
</feature>
<evidence type="ECO:0000259" key="10">
    <source>
        <dbReference type="Pfam" id="PF21105"/>
    </source>
</evidence>
<evidence type="ECO:0000256" key="4">
    <source>
        <dbReference type="ARBA" id="ARBA00022723"/>
    </source>
</evidence>
<dbReference type="GO" id="GO:0004601">
    <property type="term" value="F:peroxidase activity"/>
    <property type="evidence" value="ECO:0007669"/>
    <property type="project" value="UniProtKB-KW"/>
</dbReference>
<evidence type="ECO:0000259" key="9">
    <source>
        <dbReference type="Pfam" id="PF20628"/>
    </source>
</evidence>
<keyword evidence="7" id="KW-0408">Iron</keyword>
<dbReference type="GO" id="GO:0046872">
    <property type="term" value="F:metal ion binding"/>
    <property type="evidence" value="ECO:0007669"/>
    <property type="project" value="UniProtKB-KW"/>
</dbReference>
<proteinExistence type="inferred from homology"/>
<keyword evidence="4" id="KW-0479">Metal-binding</keyword>
<dbReference type="Pfam" id="PF21105">
    <property type="entry name" value="DyP_N"/>
    <property type="match status" value="1"/>
</dbReference>
<name>A0A8H3J0B8_9LECA</name>
<evidence type="ECO:0000313" key="11">
    <source>
        <dbReference type="EMBL" id="CAF9937929.1"/>
    </source>
</evidence>
<dbReference type="GO" id="GO:0020037">
    <property type="term" value="F:heme binding"/>
    <property type="evidence" value="ECO:0007669"/>
    <property type="project" value="InterPro"/>
</dbReference>
<evidence type="ECO:0000313" key="12">
    <source>
        <dbReference type="Proteomes" id="UP000664521"/>
    </source>
</evidence>
<dbReference type="InterPro" id="IPR049509">
    <property type="entry name" value="DyP_N"/>
</dbReference>
<evidence type="ECO:0000256" key="1">
    <source>
        <dbReference type="ARBA" id="ARBA00001970"/>
    </source>
</evidence>
<keyword evidence="2" id="KW-0575">Peroxidase</keyword>
<evidence type="ECO:0000256" key="6">
    <source>
        <dbReference type="ARBA" id="ARBA00023002"/>
    </source>
</evidence>
<reference evidence="11" key="1">
    <citation type="submission" date="2021-03" db="EMBL/GenBank/DDBJ databases">
        <authorList>
            <person name="Tagirdzhanova G."/>
        </authorList>
    </citation>
    <scope>NUCLEOTIDE SEQUENCE</scope>
</reference>
<dbReference type="EMBL" id="CAJPDS010000106">
    <property type="protein sequence ID" value="CAF9937929.1"/>
    <property type="molecule type" value="Genomic_DNA"/>
</dbReference>
<evidence type="ECO:0000256" key="5">
    <source>
        <dbReference type="ARBA" id="ARBA00022729"/>
    </source>
</evidence>
<evidence type="ECO:0000256" key="2">
    <source>
        <dbReference type="ARBA" id="ARBA00022559"/>
    </source>
</evidence>
<evidence type="ECO:0000256" key="7">
    <source>
        <dbReference type="ARBA" id="ARBA00023004"/>
    </source>
</evidence>
<dbReference type="InterPro" id="IPR011008">
    <property type="entry name" value="Dimeric_a/b-barrel"/>
</dbReference>
<dbReference type="AlphaFoldDB" id="A0A8H3J0B8"/>
<dbReference type="GO" id="GO:0005829">
    <property type="term" value="C:cytosol"/>
    <property type="evidence" value="ECO:0007669"/>
    <property type="project" value="TreeGrafter"/>
</dbReference>
<dbReference type="InterPro" id="IPR048328">
    <property type="entry name" value="Dyp_perox_C"/>
</dbReference>
<evidence type="ECO:0000256" key="8">
    <source>
        <dbReference type="ARBA" id="ARBA00025737"/>
    </source>
</evidence>
<dbReference type="Proteomes" id="UP000664521">
    <property type="component" value="Unassembled WGS sequence"/>
</dbReference>
<dbReference type="PROSITE" id="PS51404">
    <property type="entry name" value="DYP_PEROXIDASE"/>
    <property type="match status" value="1"/>
</dbReference>
<organism evidence="11 12">
    <name type="scientific">Heterodermia speciosa</name>
    <dbReference type="NCBI Taxonomy" id="116794"/>
    <lineage>
        <taxon>Eukaryota</taxon>
        <taxon>Fungi</taxon>
        <taxon>Dikarya</taxon>
        <taxon>Ascomycota</taxon>
        <taxon>Pezizomycotina</taxon>
        <taxon>Lecanoromycetes</taxon>
        <taxon>OSLEUM clade</taxon>
        <taxon>Lecanoromycetidae</taxon>
        <taxon>Caliciales</taxon>
        <taxon>Physciaceae</taxon>
        <taxon>Heterodermia</taxon>
    </lineage>
</organism>
<evidence type="ECO:0008006" key="13">
    <source>
        <dbReference type="Google" id="ProtNLM"/>
    </source>
</evidence>
<dbReference type="SUPFAM" id="SSF54909">
    <property type="entry name" value="Dimeric alpha+beta barrel"/>
    <property type="match status" value="1"/>
</dbReference>
<evidence type="ECO:0000256" key="3">
    <source>
        <dbReference type="ARBA" id="ARBA00022617"/>
    </source>
</evidence>
<comment type="cofactor">
    <cofactor evidence="1">
        <name>heme b</name>
        <dbReference type="ChEBI" id="CHEBI:60344"/>
    </cofactor>
</comment>
<dbReference type="PANTHER" id="PTHR30521">
    <property type="entry name" value="DEFERROCHELATASE/PEROXIDASE"/>
    <property type="match status" value="1"/>
</dbReference>
<keyword evidence="5" id="KW-0732">Signal</keyword>
<protein>
    <recommendedName>
        <fullName evidence="13">Peroxidase</fullName>
    </recommendedName>
</protein>
<gene>
    <name evidence="11" type="ORF">HETSPECPRED_000713</name>
</gene>
<comment type="caution">
    <text evidence="11">The sequence shown here is derived from an EMBL/GenBank/DDBJ whole genome shotgun (WGS) entry which is preliminary data.</text>
</comment>
<dbReference type="NCBIfam" id="TIGR01413">
    <property type="entry name" value="Dyp_perox_fam"/>
    <property type="match status" value="1"/>
</dbReference>